<dbReference type="RefSeq" id="WP_095671117.1">
    <property type="nucleotide sequence ID" value="NZ_CP016769.1"/>
</dbReference>
<feature type="domain" description="Uracil-DNA glycosylase-like" evidence="10">
    <location>
        <begin position="46"/>
        <end position="203"/>
    </location>
</feature>
<evidence type="ECO:0000256" key="2">
    <source>
        <dbReference type="ARBA" id="ARBA00002631"/>
    </source>
</evidence>
<dbReference type="GO" id="GO:0097510">
    <property type="term" value="P:base-excision repair, AP site formation via deaminated base removal"/>
    <property type="evidence" value="ECO:0007669"/>
    <property type="project" value="TreeGrafter"/>
</dbReference>
<dbReference type="SUPFAM" id="SSF52141">
    <property type="entry name" value="Uracil-DNA glycosylase-like"/>
    <property type="match status" value="1"/>
</dbReference>
<dbReference type="CDD" id="cd10027">
    <property type="entry name" value="UDG-F1-like"/>
    <property type="match status" value="1"/>
</dbReference>
<dbReference type="InterPro" id="IPR018085">
    <property type="entry name" value="Ura-DNA_Glyclase_AS"/>
</dbReference>
<dbReference type="EMBL" id="CP016769">
    <property type="protein sequence ID" value="ASY10628.1"/>
    <property type="molecule type" value="Genomic_DNA"/>
</dbReference>
<gene>
    <name evidence="8" type="primary">ung</name>
    <name evidence="11" type="ORF">A1s21148_03670</name>
</gene>
<dbReference type="PANTHER" id="PTHR11264">
    <property type="entry name" value="URACIL-DNA GLYCOSYLASE"/>
    <property type="match status" value="1"/>
</dbReference>
<accession>A0AAC9YQW9</accession>
<dbReference type="NCBIfam" id="NF003592">
    <property type="entry name" value="PRK05254.1-5"/>
    <property type="match status" value="1"/>
</dbReference>
<evidence type="ECO:0000256" key="9">
    <source>
        <dbReference type="PROSITE-ProRule" id="PRU10072"/>
    </source>
</evidence>
<keyword evidence="7 8" id="KW-0234">DNA repair</keyword>
<keyword evidence="5 8" id="KW-0227">DNA damage</keyword>
<organism evidence="11 12">
    <name type="scientific">Candidatus Planktophila lacus</name>
    <dbReference type="NCBI Taxonomy" id="1884913"/>
    <lineage>
        <taxon>Bacteria</taxon>
        <taxon>Bacillati</taxon>
        <taxon>Actinomycetota</taxon>
        <taxon>Actinomycetes</taxon>
        <taxon>Candidatus Nanopelagicales</taxon>
        <taxon>Candidatus Nanopelagicaceae</taxon>
        <taxon>Candidatus Planktophila</taxon>
    </lineage>
</organism>
<dbReference type="Proteomes" id="UP000217144">
    <property type="component" value="Chromosome"/>
</dbReference>
<dbReference type="GO" id="GO:0004844">
    <property type="term" value="F:uracil DNA N-glycosylase activity"/>
    <property type="evidence" value="ECO:0007669"/>
    <property type="project" value="UniProtKB-UniRule"/>
</dbReference>
<keyword evidence="12" id="KW-1185">Reference proteome</keyword>
<dbReference type="InterPro" id="IPR002043">
    <property type="entry name" value="UDG_fam1"/>
</dbReference>
<evidence type="ECO:0000256" key="5">
    <source>
        <dbReference type="ARBA" id="ARBA00022763"/>
    </source>
</evidence>
<dbReference type="EC" id="3.2.2.27" evidence="4 8"/>
<dbReference type="PANTHER" id="PTHR11264:SF0">
    <property type="entry name" value="URACIL-DNA GLYCOSYLASE"/>
    <property type="match status" value="1"/>
</dbReference>
<comment type="subcellular location">
    <subcellularLocation>
        <location evidence="8">Cytoplasm</location>
    </subcellularLocation>
</comment>
<evidence type="ECO:0000256" key="6">
    <source>
        <dbReference type="ARBA" id="ARBA00022801"/>
    </source>
</evidence>
<proteinExistence type="inferred from homology"/>
<dbReference type="AlphaFoldDB" id="A0AAC9YQW9"/>
<dbReference type="Gene3D" id="3.40.470.10">
    <property type="entry name" value="Uracil-DNA glycosylase-like domain"/>
    <property type="match status" value="1"/>
</dbReference>
<comment type="function">
    <text evidence="2 8">Excises uracil residues from the DNA which can arise as a result of misincorporation of dUMP residues by DNA polymerase or due to deamination of cytosine.</text>
</comment>
<evidence type="ECO:0000256" key="1">
    <source>
        <dbReference type="ARBA" id="ARBA00001400"/>
    </source>
</evidence>
<evidence type="ECO:0000256" key="7">
    <source>
        <dbReference type="ARBA" id="ARBA00023204"/>
    </source>
</evidence>
<feature type="active site" description="Proton acceptor" evidence="8 9">
    <location>
        <position position="61"/>
    </location>
</feature>
<dbReference type="GO" id="GO:0005737">
    <property type="term" value="C:cytoplasm"/>
    <property type="evidence" value="ECO:0007669"/>
    <property type="project" value="UniProtKB-SubCell"/>
</dbReference>
<dbReference type="HAMAP" id="MF_00148">
    <property type="entry name" value="UDG"/>
    <property type="match status" value="1"/>
</dbReference>
<keyword evidence="8" id="KW-0963">Cytoplasm</keyword>
<evidence type="ECO:0000256" key="8">
    <source>
        <dbReference type="HAMAP-Rule" id="MF_00148"/>
    </source>
</evidence>
<evidence type="ECO:0000259" key="10">
    <source>
        <dbReference type="SMART" id="SM00986"/>
    </source>
</evidence>
<dbReference type="InterPro" id="IPR036895">
    <property type="entry name" value="Uracil-DNA_glycosylase-like_sf"/>
</dbReference>
<dbReference type="SMART" id="SM00987">
    <property type="entry name" value="UreE_C"/>
    <property type="match status" value="1"/>
</dbReference>
<name>A0AAC9YQW9_9ACTN</name>
<evidence type="ECO:0000256" key="3">
    <source>
        <dbReference type="ARBA" id="ARBA00008184"/>
    </source>
</evidence>
<dbReference type="Pfam" id="PF03167">
    <property type="entry name" value="UDG"/>
    <property type="match status" value="1"/>
</dbReference>
<comment type="similarity">
    <text evidence="3 8">Belongs to the uracil-DNA glycosylase (UDG) superfamily. UNG family.</text>
</comment>
<reference evidence="11 12" key="1">
    <citation type="submission" date="2016-07" db="EMBL/GenBank/DDBJ databases">
        <title>High microdiversification within the ubiquitous acI lineage of Actinobacteria.</title>
        <authorList>
            <person name="Neuenschwander S.M."/>
            <person name="Salcher M."/>
            <person name="Ghai R."/>
            <person name="Pernthaler J."/>
        </authorList>
    </citation>
    <scope>NUCLEOTIDE SEQUENCE [LARGE SCALE GENOMIC DNA]</scope>
    <source>
        <strain evidence="11">MMS-21-148</strain>
    </source>
</reference>
<dbReference type="SMART" id="SM00986">
    <property type="entry name" value="UDG"/>
    <property type="match status" value="1"/>
</dbReference>
<comment type="catalytic activity">
    <reaction evidence="1 8">
        <text>Hydrolyzes single-stranded DNA or mismatched double-stranded DNA and polynucleotides, releasing free uracil.</text>
        <dbReference type="EC" id="3.2.2.27"/>
    </reaction>
</comment>
<dbReference type="KEGG" id="plan:A1s21148_03670"/>
<sequence length="215" mass="23627">MTSFKDQLHPGWRELLKGSLDLLDEIESMLQAEAYLPAHENVMKSLSFDPAQARVLILGQDPYPSAVDAMGLAFSTARSDGKLPASLKNIYRELVDDLGVSHPTSGDLSSWCKRGVILLNRSLTCAEGESNSHKDLGWREFTDQVVSILAQQGVIAILWGANAQEVKDLFPKSDCIISVHPSPLSAYRGFFGSKPFSRANKILVAKGRDPIDWSI</sequence>
<evidence type="ECO:0000313" key="11">
    <source>
        <dbReference type="EMBL" id="ASY10628.1"/>
    </source>
</evidence>
<keyword evidence="6 8" id="KW-0378">Hydrolase</keyword>
<protein>
    <recommendedName>
        <fullName evidence="4 8">Uracil-DNA glycosylase</fullName>
        <shortName evidence="8">UDG</shortName>
        <ecNumber evidence="4 8">3.2.2.27</ecNumber>
    </recommendedName>
</protein>
<dbReference type="PROSITE" id="PS00130">
    <property type="entry name" value="U_DNA_GLYCOSYLASE"/>
    <property type="match status" value="1"/>
</dbReference>
<evidence type="ECO:0000256" key="4">
    <source>
        <dbReference type="ARBA" id="ARBA00012030"/>
    </source>
</evidence>
<dbReference type="NCBIfam" id="NF003588">
    <property type="entry name" value="PRK05254.1-1"/>
    <property type="match status" value="1"/>
</dbReference>
<evidence type="ECO:0000313" key="12">
    <source>
        <dbReference type="Proteomes" id="UP000217144"/>
    </source>
</evidence>
<dbReference type="InterPro" id="IPR005122">
    <property type="entry name" value="Uracil-DNA_glycosylase-like"/>
</dbReference>